<keyword evidence="5" id="KW-1185">Reference proteome</keyword>
<dbReference type="EMBL" id="CVRI01000024">
    <property type="protein sequence ID" value="CRK92184.1"/>
    <property type="molecule type" value="Genomic_DNA"/>
</dbReference>
<evidence type="ECO:0000256" key="1">
    <source>
        <dbReference type="ARBA" id="ARBA00023157"/>
    </source>
</evidence>
<keyword evidence="3" id="KW-0812">Transmembrane</keyword>
<comment type="caution">
    <text evidence="2">Lacks conserved residue(s) required for the propagation of feature annotation.</text>
</comment>
<dbReference type="PANTHER" id="PTHR20967">
    <property type="entry name" value="PROHORMONE-4"/>
    <property type="match status" value="1"/>
</dbReference>
<dbReference type="Pfam" id="PF00057">
    <property type="entry name" value="Ldl_recept_a"/>
    <property type="match status" value="1"/>
</dbReference>
<keyword evidence="3" id="KW-0472">Membrane</keyword>
<dbReference type="AlphaFoldDB" id="A0A1J1HVU6"/>
<name>A0A1J1HVU6_9DIPT</name>
<gene>
    <name evidence="4" type="primary">putative Prohormone-4</name>
    <name evidence="4" type="ORF">CLUMA_CG005753</name>
</gene>
<dbReference type="InterPro" id="IPR053103">
    <property type="entry name" value="IDLSRF-like_peptide"/>
</dbReference>
<keyword evidence="3" id="KW-1133">Transmembrane helix</keyword>
<keyword evidence="1" id="KW-1015">Disulfide bond</keyword>
<reference evidence="4 5" key="1">
    <citation type="submission" date="2015-04" db="EMBL/GenBank/DDBJ databases">
        <authorList>
            <person name="Syromyatnikov M.Y."/>
            <person name="Popov V.N."/>
        </authorList>
    </citation>
    <scope>NUCLEOTIDE SEQUENCE [LARGE SCALE GENOMIC DNA]</scope>
</reference>
<feature type="transmembrane region" description="Helical" evidence="3">
    <location>
        <begin position="52"/>
        <end position="72"/>
    </location>
</feature>
<dbReference type="Gene3D" id="2.40.128.620">
    <property type="match status" value="1"/>
</dbReference>
<dbReference type="CDD" id="cd00112">
    <property type="entry name" value="LDLa"/>
    <property type="match status" value="1"/>
</dbReference>
<dbReference type="PANTHER" id="PTHR20967:SF0">
    <property type="entry name" value="PROHORMONE-4"/>
    <property type="match status" value="1"/>
</dbReference>
<protein>
    <submittedName>
        <fullName evidence="4">CLUMA_CG005753, isoform A</fullName>
    </submittedName>
</protein>
<dbReference type="PROSITE" id="PS01209">
    <property type="entry name" value="LDLRA_1"/>
    <property type="match status" value="1"/>
</dbReference>
<dbReference type="SUPFAM" id="SSF57424">
    <property type="entry name" value="LDL receptor-like module"/>
    <property type="match status" value="1"/>
</dbReference>
<dbReference type="PROSITE" id="PS50068">
    <property type="entry name" value="LDLRA_2"/>
    <property type="match status" value="1"/>
</dbReference>
<evidence type="ECO:0000256" key="3">
    <source>
        <dbReference type="SAM" id="Phobius"/>
    </source>
</evidence>
<sequence length="256" mass="28627">MEDAKSNPIYKFIVQLVSNSVPSLFHICPYWAFRSRKLRKKDSEIIFWNTKLISLSMTRVNWFSFILFSVLFTSQQIVAAIDLARLYGHEGHKVQKRSDACHPYEPFKCPSDGNCISIQYLCDGAPDCSDGYDEDMRLCTAAKRPPVEETASFLQSLLASHGPNYLEKLFGSKARDALAPLGGVEKVAIALSESQTIEDFGAALHLMRSDLEHLRSVFMAGENGDLGMLKSLGIKDSELGDVKFFLEKLVNTGFLD</sequence>
<evidence type="ECO:0000256" key="2">
    <source>
        <dbReference type="PROSITE-ProRule" id="PRU00124"/>
    </source>
</evidence>
<proteinExistence type="predicted"/>
<dbReference type="Proteomes" id="UP000183832">
    <property type="component" value="Unassembled WGS sequence"/>
</dbReference>
<dbReference type="OrthoDB" id="6239681at2759"/>
<dbReference type="InterPro" id="IPR023415">
    <property type="entry name" value="LDLR_class-A_CS"/>
</dbReference>
<accession>A0A1J1HVU6</accession>
<organism evidence="4 5">
    <name type="scientific">Clunio marinus</name>
    <dbReference type="NCBI Taxonomy" id="568069"/>
    <lineage>
        <taxon>Eukaryota</taxon>
        <taxon>Metazoa</taxon>
        <taxon>Ecdysozoa</taxon>
        <taxon>Arthropoda</taxon>
        <taxon>Hexapoda</taxon>
        <taxon>Insecta</taxon>
        <taxon>Pterygota</taxon>
        <taxon>Neoptera</taxon>
        <taxon>Endopterygota</taxon>
        <taxon>Diptera</taxon>
        <taxon>Nematocera</taxon>
        <taxon>Chironomoidea</taxon>
        <taxon>Chironomidae</taxon>
        <taxon>Clunio</taxon>
    </lineage>
</organism>
<dbReference type="InterPro" id="IPR002172">
    <property type="entry name" value="LDrepeatLR_classA_rpt"/>
</dbReference>
<dbReference type="InterPro" id="IPR036055">
    <property type="entry name" value="LDL_receptor-like_sf"/>
</dbReference>
<dbReference type="SMART" id="SM00192">
    <property type="entry name" value="LDLa"/>
    <property type="match status" value="1"/>
</dbReference>
<evidence type="ECO:0000313" key="4">
    <source>
        <dbReference type="EMBL" id="CRK92184.1"/>
    </source>
</evidence>
<evidence type="ECO:0000313" key="5">
    <source>
        <dbReference type="Proteomes" id="UP000183832"/>
    </source>
</evidence>